<protein>
    <submittedName>
        <fullName evidence="1">Uncharacterized protein</fullName>
    </submittedName>
</protein>
<keyword evidence="2" id="KW-1185">Reference proteome</keyword>
<accession>A0A7J6WDG9</accession>
<dbReference type="Proteomes" id="UP000554482">
    <property type="component" value="Unassembled WGS sequence"/>
</dbReference>
<proteinExistence type="predicted"/>
<evidence type="ECO:0000313" key="2">
    <source>
        <dbReference type="Proteomes" id="UP000554482"/>
    </source>
</evidence>
<name>A0A7J6WDG9_THATH</name>
<gene>
    <name evidence="1" type="ORF">FRX31_015495</name>
</gene>
<dbReference type="EMBL" id="JABWDY010018104">
    <property type="protein sequence ID" value="KAF5194918.1"/>
    <property type="molecule type" value="Genomic_DNA"/>
</dbReference>
<organism evidence="1 2">
    <name type="scientific">Thalictrum thalictroides</name>
    <name type="common">Rue-anemone</name>
    <name type="synonym">Anemone thalictroides</name>
    <dbReference type="NCBI Taxonomy" id="46969"/>
    <lineage>
        <taxon>Eukaryota</taxon>
        <taxon>Viridiplantae</taxon>
        <taxon>Streptophyta</taxon>
        <taxon>Embryophyta</taxon>
        <taxon>Tracheophyta</taxon>
        <taxon>Spermatophyta</taxon>
        <taxon>Magnoliopsida</taxon>
        <taxon>Ranunculales</taxon>
        <taxon>Ranunculaceae</taxon>
        <taxon>Thalictroideae</taxon>
        <taxon>Thalictrum</taxon>
    </lineage>
</organism>
<dbReference type="AlphaFoldDB" id="A0A7J6WDG9"/>
<reference evidence="1 2" key="1">
    <citation type="submission" date="2020-06" db="EMBL/GenBank/DDBJ databases">
        <title>Transcriptomic and genomic resources for Thalictrum thalictroides and T. hernandezii: Facilitating candidate gene discovery in an emerging model plant lineage.</title>
        <authorList>
            <person name="Arias T."/>
            <person name="Riano-Pachon D.M."/>
            <person name="Di Stilio V.S."/>
        </authorList>
    </citation>
    <scope>NUCLEOTIDE SEQUENCE [LARGE SCALE GENOMIC DNA]</scope>
    <source>
        <strain evidence="2">cv. WT478/WT964</strain>
        <tissue evidence="1">Leaves</tissue>
    </source>
</reference>
<evidence type="ECO:0000313" key="1">
    <source>
        <dbReference type="EMBL" id="KAF5194918.1"/>
    </source>
</evidence>
<sequence>MMSFISNPTSLIEAEIIKLWRIMSNVASISIQPQLSYYPFYCYEGSSKDSQTMSVHNCETLTGGTLDTVNMGGLKIGQPPYTFFSASDLNEASQIHNLMLIPYATGTSEQ</sequence>
<feature type="non-terminal residue" evidence="1">
    <location>
        <position position="110"/>
    </location>
</feature>
<comment type="caution">
    <text evidence="1">The sequence shown here is derived from an EMBL/GenBank/DDBJ whole genome shotgun (WGS) entry which is preliminary data.</text>
</comment>